<dbReference type="Proteomes" id="UP000004956">
    <property type="component" value="Unassembled WGS sequence"/>
</dbReference>
<evidence type="ECO:0000256" key="1">
    <source>
        <dbReference type="SAM" id="MobiDB-lite"/>
    </source>
</evidence>
<name>H3KFS4_9BURK</name>
<evidence type="ECO:0000313" key="2">
    <source>
        <dbReference type="EMBL" id="EHY31027.1"/>
    </source>
</evidence>
<dbReference type="HOGENOM" id="CLU_933600_0_0_4"/>
<accession>H3KFS4</accession>
<comment type="caution">
    <text evidence="2">The sequence shown here is derived from an EMBL/GenBank/DDBJ whole genome shotgun (WGS) entry which is preliminary data.</text>
</comment>
<sequence>MIRGLVREIGLLPFHSTPIEGFSVRELCRPEVFQINDQITNPWYWREEILAEDVVYGQFFDGKLGFIRKDVFPLVVALKRGRRTADELVDAGLIDERAHTVDRSIPAGEGMDVDAIRDMLPEGFKGVATAATMLQNTALWCVTDFQQRRNKRGEPYGWPLCVFGRPEEHGFLDLDDVPEGEEAVREALVKLTAMVRRVVPDVTEEDVLRMLRPRVKGERKAKTAKTPKTRQAIWVSQAAEPDGGAEGGDAARKKGKAVKTVKTAAKSRKSLVDPIDPKDPVMADALARHAVDGMVIGE</sequence>
<evidence type="ECO:0000313" key="3">
    <source>
        <dbReference type="Proteomes" id="UP000004956"/>
    </source>
</evidence>
<keyword evidence="3" id="KW-1185">Reference proteome</keyword>
<dbReference type="EMBL" id="AFBQ01000241">
    <property type="protein sequence ID" value="EHY31027.1"/>
    <property type="molecule type" value="Genomic_DNA"/>
</dbReference>
<dbReference type="InterPro" id="IPR056298">
    <property type="entry name" value="AlkZ-rel"/>
</dbReference>
<feature type="compositionally biased region" description="Basic residues" evidence="1">
    <location>
        <begin position="253"/>
        <end position="269"/>
    </location>
</feature>
<feature type="region of interest" description="Disordered" evidence="1">
    <location>
        <begin position="237"/>
        <end position="270"/>
    </location>
</feature>
<proteinExistence type="predicted"/>
<dbReference type="PATRIC" id="fig|762967.3.peg.1250"/>
<gene>
    <name evidence="2" type="ORF">HMPREF9440_01593</name>
</gene>
<dbReference type="STRING" id="762967.HMPREF9440_01593"/>
<dbReference type="Pfam" id="PF24741">
    <property type="entry name" value="AlkZ-rel"/>
    <property type="match status" value="1"/>
</dbReference>
<protein>
    <submittedName>
        <fullName evidence="2">Uncharacterized protein</fullName>
    </submittedName>
</protein>
<dbReference type="AlphaFoldDB" id="H3KFS4"/>
<reference evidence="2 3" key="1">
    <citation type="submission" date="2011-11" db="EMBL/GenBank/DDBJ databases">
        <authorList>
            <person name="Weinstock G."/>
            <person name="Sodergren E."/>
            <person name="Clifton S."/>
            <person name="Fulton L."/>
            <person name="Fulton B."/>
            <person name="Courtney L."/>
            <person name="Fronick C."/>
            <person name="Harrison M."/>
            <person name="Strong C."/>
            <person name="Farmer C."/>
            <person name="Delahaunty K."/>
            <person name="Markovic C."/>
            <person name="Hall O."/>
            <person name="Minx P."/>
            <person name="Tomlinson C."/>
            <person name="Mitreva M."/>
            <person name="Hou S."/>
            <person name="Chen J."/>
            <person name="Wollam A."/>
            <person name="Pepin K.H."/>
            <person name="Johnson M."/>
            <person name="Bhonagiri V."/>
            <person name="Zhang X."/>
            <person name="Suruliraj S."/>
            <person name="Warren W."/>
            <person name="Chinwalla A."/>
            <person name="Mardis E.R."/>
            <person name="Wilson R.K."/>
        </authorList>
    </citation>
    <scope>NUCLEOTIDE SEQUENCE [LARGE SCALE GENOMIC DNA]</scope>
    <source>
        <strain evidence="2 3">YIT 11816</strain>
    </source>
</reference>
<organism evidence="2 3">
    <name type="scientific">Sutterella parvirubra YIT 11816</name>
    <dbReference type="NCBI Taxonomy" id="762967"/>
    <lineage>
        <taxon>Bacteria</taxon>
        <taxon>Pseudomonadati</taxon>
        <taxon>Pseudomonadota</taxon>
        <taxon>Betaproteobacteria</taxon>
        <taxon>Burkholderiales</taxon>
        <taxon>Sutterellaceae</taxon>
        <taxon>Sutterella</taxon>
    </lineage>
</organism>